<dbReference type="Pfam" id="PF00990">
    <property type="entry name" value="GGDEF"/>
    <property type="match status" value="1"/>
</dbReference>
<reference evidence="4 6" key="2">
    <citation type="submission" date="2018-07" db="EMBL/GenBank/DDBJ databases">
        <title>Complete genome of the Arcobacter bivalviorum type strain LMG 26154.</title>
        <authorList>
            <person name="Miller W.G."/>
            <person name="Yee E."/>
            <person name="Bono J.L."/>
        </authorList>
    </citation>
    <scope>NUCLEOTIDE SEQUENCE [LARGE SCALE GENOMIC DNA]</scope>
    <source>
        <strain evidence="4 6">LMG 26154</strain>
    </source>
</reference>
<dbReference type="SUPFAM" id="SSF55073">
    <property type="entry name" value="Nucleotide cyclase"/>
    <property type="match status" value="1"/>
</dbReference>
<name>A0AAX2A6W4_9BACT</name>
<feature type="coiled-coil region" evidence="2">
    <location>
        <begin position="85"/>
        <end position="112"/>
    </location>
</feature>
<dbReference type="GO" id="GO:1902201">
    <property type="term" value="P:negative regulation of bacterial-type flagellum-dependent cell motility"/>
    <property type="evidence" value="ECO:0007669"/>
    <property type="project" value="TreeGrafter"/>
</dbReference>
<evidence type="ECO:0000256" key="1">
    <source>
        <dbReference type="ARBA" id="ARBA00012528"/>
    </source>
</evidence>
<dbReference type="EC" id="2.7.7.65" evidence="1"/>
<dbReference type="GO" id="GO:0043709">
    <property type="term" value="P:cell adhesion involved in single-species biofilm formation"/>
    <property type="evidence" value="ECO:0007669"/>
    <property type="project" value="TreeGrafter"/>
</dbReference>
<dbReference type="InterPro" id="IPR000160">
    <property type="entry name" value="GGDEF_dom"/>
</dbReference>
<reference evidence="5 7" key="1">
    <citation type="submission" date="2017-10" db="EMBL/GenBank/DDBJ databases">
        <title>Genomics of the genus Arcobacter.</title>
        <authorList>
            <person name="Perez-Cataluna A."/>
            <person name="Figueras M.J."/>
        </authorList>
    </citation>
    <scope>NUCLEOTIDE SEQUENCE [LARGE SCALE GENOMIC DNA]</scope>
    <source>
        <strain evidence="5 7">CECT 7835</strain>
    </source>
</reference>
<dbReference type="PANTHER" id="PTHR45138:SF6">
    <property type="entry name" value="DIGUANYLATE CYCLASE DGCN"/>
    <property type="match status" value="1"/>
</dbReference>
<dbReference type="AlphaFoldDB" id="A0AAX2A6W4"/>
<organism evidence="5 7">
    <name type="scientific">Halarcobacter bivalviorum</name>
    <dbReference type="NCBI Taxonomy" id="663364"/>
    <lineage>
        <taxon>Bacteria</taxon>
        <taxon>Pseudomonadati</taxon>
        <taxon>Campylobacterota</taxon>
        <taxon>Epsilonproteobacteria</taxon>
        <taxon>Campylobacterales</taxon>
        <taxon>Arcobacteraceae</taxon>
        <taxon>Halarcobacter</taxon>
    </lineage>
</organism>
<dbReference type="Proteomes" id="UP000289193">
    <property type="component" value="Unassembled WGS sequence"/>
</dbReference>
<dbReference type="EMBL" id="PDKM01000004">
    <property type="protein sequence ID" value="RXK09654.1"/>
    <property type="molecule type" value="Genomic_DNA"/>
</dbReference>
<sequence>MENKLKELTYLTLKTLKRESIILPDKYSKTFHNHAKELQVDLEDKELIFNDLKQDCDSIDTVVKKTSENLNSLHTSTKMAQKAIVDKDEKTLNTINEDLKRMQKQIDSLQKELFSDVLTSAYNRRWFIDNYLDEDKFVHDGFMAFIDLNKFKIINDTYGHIVGDQVLKYLVTFLKNELNYSGVDIVRYAGDEFIVLFNKDKCSVLNVDKKVLEAQTKLSEQRLKSSKIKSLRFSFSYGIVPFKKGDEFEILLDKVDELMYENKKQSRKSS</sequence>
<dbReference type="Gene3D" id="3.30.70.270">
    <property type="match status" value="1"/>
</dbReference>
<evidence type="ECO:0000259" key="3">
    <source>
        <dbReference type="PROSITE" id="PS50887"/>
    </source>
</evidence>
<evidence type="ECO:0000313" key="4">
    <source>
        <dbReference type="EMBL" id="AXH11165.1"/>
    </source>
</evidence>
<accession>A0AAX2A6W4</accession>
<dbReference type="GO" id="GO:0005886">
    <property type="term" value="C:plasma membrane"/>
    <property type="evidence" value="ECO:0007669"/>
    <property type="project" value="TreeGrafter"/>
</dbReference>
<dbReference type="Proteomes" id="UP000253850">
    <property type="component" value="Chromosome"/>
</dbReference>
<dbReference type="InterPro" id="IPR050469">
    <property type="entry name" value="Diguanylate_Cyclase"/>
</dbReference>
<evidence type="ECO:0000313" key="7">
    <source>
        <dbReference type="Proteomes" id="UP000289193"/>
    </source>
</evidence>
<dbReference type="CDD" id="cd01949">
    <property type="entry name" value="GGDEF"/>
    <property type="match status" value="1"/>
</dbReference>
<feature type="domain" description="GGDEF" evidence="3">
    <location>
        <begin position="139"/>
        <end position="270"/>
    </location>
</feature>
<dbReference type="InterPro" id="IPR029787">
    <property type="entry name" value="Nucleotide_cyclase"/>
</dbReference>
<dbReference type="InterPro" id="IPR043128">
    <property type="entry name" value="Rev_trsase/Diguanyl_cyclase"/>
</dbReference>
<evidence type="ECO:0000313" key="6">
    <source>
        <dbReference type="Proteomes" id="UP000253850"/>
    </source>
</evidence>
<dbReference type="NCBIfam" id="TIGR00254">
    <property type="entry name" value="GGDEF"/>
    <property type="match status" value="1"/>
</dbReference>
<evidence type="ECO:0000256" key="2">
    <source>
        <dbReference type="SAM" id="Coils"/>
    </source>
</evidence>
<keyword evidence="7" id="KW-1185">Reference proteome</keyword>
<evidence type="ECO:0000313" key="5">
    <source>
        <dbReference type="EMBL" id="RXK09654.1"/>
    </source>
</evidence>
<dbReference type="SMART" id="SM00267">
    <property type="entry name" value="GGDEF"/>
    <property type="match status" value="1"/>
</dbReference>
<dbReference type="GO" id="GO:0052621">
    <property type="term" value="F:diguanylate cyclase activity"/>
    <property type="evidence" value="ECO:0007669"/>
    <property type="project" value="UniProtKB-EC"/>
</dbReference>
<gene>
    <name evidence="4" type="ORF">ABIV_0125</name>
    <name evidence="5" type="ORF">CRV05_07915</name>
</gene>
<protein>
    <recommendedName>
        <fullName evidence="1">diguanylate cyclase</fullName>
        <ecNumber evidence="1">2.7.7.65</ecNumber>
    </recommendedName>
</protein>
<dbReference type="RefSeq" id="WP_114838054.1">
    <property type="nucleotide sequence ID" value="NZ_CP031217.1"/>
</dbReference>
<dbReference type="EMBL" id="CP031217">
    <property type="protein sequence ID" value="AXH11165.1"/>
    <property type="molecule type" value="Genomic_DNA"/>
</dbReference>
<dbReference type="PROSITE" id="PS50887">
    <property type="entry name" value="GGDEF"/>
    <property type="match status" value="1"/>
</dbReference>
<keyword evidence="2" id="KW-0175">Coiled coil</keyword>
<dbReference type="KEGG" id="hbv:ABIV_0125"/>
<proteinExistence type="predicted"/>
<dbReference type="PANTHER" id="PTHR45138">
    <property type="entry name" value="REGULATORY COMPONENTS OF SENSORY TRANSDUCTION SYSTEM"/>
    <property type="match status" value="1"/>
</dbReference>